<evidence type="ECO:0000256" key="1">
    <source>
        <dbReference type="SAM" id="Phobius"/>
    </source>
</evidence>
<organism evidence="2 3">
    <name type="scientific">Glossina palpalis gambiensis</name>
    <dbReference type="NCBI Taxonomy" id="67801"/>
    <lineage>
        <taxon>Eukaryota</taxon>
        <taxon>Metazoa</taxon>
        <taxon>Ecdysozoa</taxon>
        <taxon>Arthropoda</taxon>
        <taxon>Hexapoda</taxon>
        <taxon>Insecta</taxon>
        <taxon>Pterygota</taxon>
        <taxon>Neoptera</taxon>
        <taxon>Endopterygota</taxon>
        <taxon>Diptera</taxon>
        <taxon>Brachycera</taxon>
        <taxon>Muscomorpha</taxon>
        <taxon>Hippoboscoidea</taxon>
        <taxon>Glossinidae</taxon>
        <taxon>Glossina</taxon>
    </lineage>
</organism>
<dbReference type="EMBL" id="JXJN01006085">
    <property type="status" value="NOT_ANNOTATED_CDS"/>
    <property type="molecule type" value="Genomic_DNA"/>
</dbReference>
<keyword evidence="3" id="KW-1185">Reference proteome</keyword>
<evidence type="ECO:0000313" key="3">
    <source>
        <dbReference type="Proteomes" id="UP000092460"/>
    </source>
</evidence>
<keyword evidence="1" id="KW-0472">Membrane</keyword>
<accession>A0A1B0AZ05</accession>
<protein>
    <submittedName>
        <fullName evidence="2">Uncharacterized protein</fullName>
    </submittedName>
</protein>
<keyword evidence="1" id="KW-0812">Transmembrane</keyword>
<feature type="transmembrane region" description="Helical" evidence="1">
    <location>
        <begin position="20"/>
        <end position="44"/>
    </location>
</feature>
<keyword evidence="1" id="KW-1133">Transmembrane helix</keyword>
<sequence length="84" mass="9660">MDVIFQHKCLLLMVDWLVRWLVGWLVGWLVTWLAGCFFPVQFFVTVPSSQFPPSNHGHAKLQISIVQSNTNSYLDLADSNLNIR</sequence>
<dbReference type="EnsemblMetazoa" id="GPPI013466-RA">
    <property type="protein sequence ID" value="GPPI013466-PA"/>
    <property type="gene ID" value="GPPI013466"/>
</dbReference>
<dbReference type="EMBL" id="JXJN01006083">
    <property type="status" value="NOT_ANNOTATED_CDS"/>
    <property type="molecule type" value="Genomic_DNA"/>
</dbReference>
<dbReference type="AlphaFoldDB" id="A0A1B0AZ05"/>
<proteinExistence type="predicted"/>
<evidence type="ECO:0000313" key="2">
    <source>
        <dbReference type="EnsemblMetazoa" id="GPPI013466-PA"/>
    </source>
</evidence>
<dbReference type="Proteomes" id="UP000092460">
    <property type="component" value="Unassembled WGS sequence"/>
</dbReference>
<dbReference type="EMBL" id="JXJN01006086">
    <property type="status" value="NOT_ANNOTATED_CDS"/>
    <property type="molecule type" value="Genomic_DNA"/>
</dbReference>
<name>A0A1B0AZ05_9MUSC</name>
<dbReference type="VEuPathDB" id="VectorBase:GPPI013466"/>
<reference evidence="3" key="1">
    <citation type="submission" date="2015-01" db="EMBL/GenBank/DDBJ databases">
        <authorList>
            <person name="Aksoy S."/>
            <person name="Warren W."/>
            <person name="Wilson R.K."/>
        </authorList>
    </citation>
    <scope>NUCLEOTIDE SEQUENCE [LARGE SCALE GENOMIC DNA]</scope>
    <source>
        <strain evidence="3">IAEA</strain>
    </source>
</reference>
<reference evidence="2" key="2">
    <citation type="submission" date="2020-05" db="UniProtKB">
        <authorList>
            <consortium name="EnsemblMetazoa"/>
        </authorList>
    </citation>
    <scope>IDENTIFICATION</scope>
    <source>
        <strain evidence="2">IAEA</strain>
    </source>
</reference>
<dbReference type="EMBL" id="JXJN01006084">
    <property type="status" value="NOT_ANNOTATED_CDS"/>
    <property type="molecule type" value="Genomic_DNA"/>
</dbReference>